<accession>A0A3M7SBP4</accession>
<keyword evidence="2" id="KW-1185">Reference proteome</keyword>
<sequence>MRTNVDLYTDTMLCLKHLLDLTAKQIDADLPKKIKNHPKLLTKIKRLQTSKKKKFIKYEFIFSLDQFFENPKLNFFQLKAEHTNWTLSTIFRINFFDIFNSILIYSKSKTKQNDDIFEPKNVYLSARSQDSETDLICPAQILKSEPVLNNFDDFVFKTPHRIVPFIESTQEFSYLAPTQFFCYDPIDEFGSSQSFSFNTQKSYEHDLIETQVLEDDSAACFTSSNSKPKLIKKKSSDKILERKFINFNPNYNNLNSDMSDAGFFSSQPVRSQAICQKMPTQLSLNLTPAKPVKKKSFITIGLSKKQKIKKHLHNI</sequence>
<proteinExistence type="predicted"/>
<reference evidence="1 2" key="1">
    <citation type="journal article" date="2018" name="Sci. Rep.">
        <title>Genomic signatures of local adaptation to the degree of environmental predictability in rotifers.</title>
        <authorList>
            <person name="Franch-Gras L."/>
            <person name="Hahn C."/>
            <person name="Garcia-Roger E.M."/>
            <person name="Carmona M.J."/>
            <person name="Serra M."/>
            <person name="Gomez A."/>
        </authorList>
    </citation>
    <scope>NUCLEOTIDE SEQUENCE [LARGE SCALE GENOMIC DNA]</scope>
    <source>
        <strain evidence="1">HYR1</strain>
    </source>
</reference>
<gene>
    <name evidence="1" type="ORF">BpHYR1_037088</name>
</gene>
<organism evidence="1 2">
    <name type="scientific">Brachionus plicatilis</name>
    <name type="common">Marine rotifer</name>
    <name type="synonym">Brachionus muelleri</name>
    <dbReference type="NCBI Taxonomy" id="10195"/>
    <lineage>
        <taxon>Eukaryota</taxon>
        <taxon>Metazoa</taxon>
        <taxon>Spiralia</taxon>
        <taxon>Gnathifera</taxon>
        <taxon>Rotifera</taxon>
        <taxon>Eurotatoria</taxon>
        <taxon>Monogononta</taxon>
        <taxon>Pseudotrocha</taxon>
        <taxon>Ploima</taxon>
        <taxon>Brachionidae</taxon>
        <taxon>Brachionus</taxon>
    </lineage>
</organism>
<dbReference type="AlphaFoldDB" id="A0A3M7SBP4"/>
<name>A0A3M7SBP4_BRAPC</name>
<evidence type="ECO:0000313" key="1">
    <source>
        <dbReference type="EMBL" id="RNA33149.1"/>
    </source>
</evidence>
<comment type="caution">
    <text evidence="1">The sequence shown here is derived from an EMBL/GenBank/DDBJ whole genome shotgun (WGS) entry which is preliminary data.</text>
</comment>
<dbReference type="EMBL" id="REGN01001679">
    <property type="protein sequence ID" value="RNA33149.1"/>
    <property type="molecule type" value="Genomic_DNA"/>
</dbReference>
<evidence type="ECO:0000313" key="2">
    <source>
        <dbReference type="Proteomes" id="UP000276133"/>
    </source>
</evidence>
<dbReference type="Proteomes" id="UP000276133">
    <property type="component" value="Unassembled WGS sequence"/>
</dbReference>
<protein>
    <submittedName>
        <fullName evidence="1">Uncharacterized protein</fullName>
    </submittedName>
</protein>